<dbReference type="RefSeq" id="WP_273927734.1">
    <property type="nucleotide sequence ID" value="NZ_JAQSIO010000006.1"/>
</dbReference>
<dbReference type="Gene3D" id="1.10.10.60">
    <property type="entry name" value="Homeodomain-like"/>
    <property type="match status" value="1"/>
</dbReference>
<dbReference type="EMBL" id="JAQSIO010000006">
    <property type="protein sequence ID" value="MDD0816036.1"/>
    <property type="molecule type" value="Genomic_DNA"/>
</dbReference>
<dbReference type="Proteomes" id="UP001528672">
    <property type="component" value="Unassembled WGS sequence"/>
</dbReference>
<feature type="domain" description="HTH araC/xylS-type" evidence="1">
    <location>
        <begin position="247"/>
        <end position="279"/>
    </location>
</feature>
<dbReference type="PROSITE" id="PS01124">
    <property type="entry name" value="HTH_ARAC_FAMILY_2"/>
    <property type="match status" value="1"/>
</dbReference>
<proteinExistence type="predicted"/>
<accession>A0ABT5MHY2</accession>
<evidence type="ECO:0000313" key="3">
    <source>
        <dbReference type="Proteomes" id="UP001528672"/>
    </source>
</evidence>
<protein>
    <submittedName>
        <fullName evidence="2">AraC family transcriptional regulator</fullName>
    </submittedName>
</protein>
<dbReference type="InterPro" id="IPR018060">
    <property type="entry name" value="HTH_AraC"/>
</dbReference>
<keyword evidence="3" id="KW-1185">Reference proteome</keyword>
<comment type="caution">
    <text evidence="2">The sequence shown here is derived from an EMBL/GenBank/DDBJ whole genome shotgun (WGS) entry which is preliminary data.</text>
</comment>
<gene>
    <name evidence="2" type="ORF">PSQ39_15470</name>
</gene>
<sequence length="293" mass="32995">MLPTPSLLGAPTRLYLPRPSLVACVRGTMVRSTVGLDWADEQRFNHFPATPLCSLGWWFEGSGELLARGAPAALHSPRRPYGSRLVFGGPQTGPSITWNPGPAHGMMVMIMPDALQSLTGLDVGAWVDRIGDLREALPADWVAMAEAVLAQPDDARRVACVEDFLEPRWQAVRPQRLLQAQRYQDWAQSMAMRAATSSVGRSLRQVERRIKHWAGQPMRELRGFGRSEQVFFQALAEADEGQRPRWAELAEASGYADQSHLCRETRRITGFAPQELMQRMTHDEGFWSYRLWQ</sequence>
<organism evidence="2 3">
    <name type="scientific">Curvibacter microcysteis</name>
    <dbReference type="NCBI Taxonomy" id="3026419"/>
    <lineage>
        <taxon>Bacteria</taxon>
        <taxon>Pseudomonadati</taxon>
        <taxon>Pseudomonadota</taxon>
        <taxon>Betaproteobacteria</taxon>
        <taxon>Burkholderiales</taxon>
        <taxon>Comamonadaceae</taxon>
        <taxon>Curvibacter</taxon>
    </lineage>
</organism>
<reference evidence="2 3" key="1">
    <citation type="submission" date="2023-02" db="EMBL/GenBank/DDBJ databases">
        <title>Bacterial whole genome sequence for Curvibacter sp. HBC28.</title>
        <authorList>
            <person name="Le V."/>
            <person name="Ko S.-R."/>
            <person name="Ahn C.-Y."/>
            <person name="Oh H.-M."/>
        </authorList>
    </citation>
    <scope>NUCLEOTIDE SEQUENCE [LARGE SCALE GENOMIC DNA]</scope>
    <source>
        <strain evidence="2 3">HBC28</strain>
    </source>
</reference>
<name>A0ABT5MHY2_9BURK</name>
<evidence type="ECO:0000259" key="1">
    <source>
        <dbReference type="PROSITE" id="PS01124"/>
    </source>
</evidence>
<evidence type="ECO:0000313" key="2">
    <source>
        <dbReference type="EMBL" id="MDD0816036.1"/>
    </source>
</evidence>